<evidence type="ECO:0008006" key="3">
    <source>
        <dbReference type="Google" id="ProtNLM"/>
    </source>
</evidence>
<dbReference type="Gene3D" id="3.40.50.1580">
    <property type="entry name" value="Nucleoside phosphorylase domain"/>
    <property type="match status" value="1"/>
</dbReference>
<organism evidence="1 2">
    <name type="scientific">Campylobacter gracilis RM3268</name>
    <dbReference type="NCBI Taxonomy" id="553220"/>
    <lineage>
        <taxon>Bacteria</taxon>
        <taxon>Pseudomonadati</taxon>
        <taxon>Campylobacterota</taxon>
        <taxon>Epsilonproteobacteria</taxon>
        <taxon>Campylobacterales</taxon>
        <taxon>Campylobacteraceae</taxon>
        <taxon>Campylobacter</taxon>
    </lineage>
</organism>
<evidence type="ECO:0000313" key="2">
    <source>
        <dbReference type="Proteomes" id="UP000005709"/>
    </source>
</evidence>
<dbReference type="InterPro" id="IPR035994">
    <property type="entry name" value="Nucleoside_phosphorylase_sf"/>
</dbReference>
<dbReference type="GO" id="GO:0003824">
    <property type="term" value="F:catalytic activity"/>
    <property type="evidence" value="ECO:0007669"/>
    <property type="project" value="InterPro"/>
</dbReference>
<comment type="caution">
    <text evidence="1">The sequence shown here is derived from an EMBL/GenBank/DDBJ whole genome shotgun (WGS) entry which is preliminary data.</text>
</comment>
<reference evidence="1 2" key="1">
    <citation type="submission" date="2009-07" db="EMBL/GenBank/DDBJ databases">
        <authorList>
            <person name="Madupu R."/>
            <person name="Sebastian Y."/>
            <person name="Durkin A.S."/>
            <person name="Torralba M."/>
            <person name="Methe B."/>
            <person name="Sutton G.G."/>
            <person name="Strausberg R.L."/>
            <person name="Nelson K.E."/>
        </authorList>
    </citation>
    <scope>NUCLEOTIDE SEQUENCE [LARGE SCALE GENOMIC DNA]</scope>
    <source>
        <strain evidence="1 2">RM3268</strain>
    </source>
</reference>
<keyword evidence="2" id="KW-1185">Reference proteome</keyword>
<evidence type="ECO:0000313" key="1">
    <source>
        <dbReference type="EMBL" id="EEV17403.1"/>
    </source>
</evidence>
<proteinExistence type="predicted"/>
<dbReference type="GO" id="GO:0009116">
    <property type="term" value="P:nucleoside metabolic process"/>
    <property type="evidence" value="ECO:0007669"/>
    <property type="project" value="InterPro"/>
</dbReference>
<accession>C8PIN8</accession>
<protein>
    <recommendedName>
        <fullName evidence="3">Nucleoside phosphorylase domain-containing protein</fullName>
    </recommendedName>
</protein>
<name>C8PIN8_9BACT</name>
<dbReference type="EMBL" id="ACYG01000027">
    <property type="protein sequence ID" value="EEV17403.1"/>
    <property type="molecule type" value="Genomic_DNA"/>
</dbReference>
<gene>
    <name evidence="1" type="ORF">CAMGR0001_1699</name>
</gene>
<sequence>MLLEGAAMILICTALRCEAQAIIESFKLTRSGDLFAGEQMLLYICGVRFGAKFEADAAGDIEIEFKSEPGAKFVRRADTDAEFGRELRRDRLGADVKFEHRSDADALCGGDAETGSAQNAIKNFKILDLGSAQNSERFGEILLSRRVDFALNIGVCGCADKGVQIGEAFYFDGTAAQEFCGEDGSKFYSSQVREHSARALKFQNVCEREFCGASLGDKLRANLICVSEPKILNAAEQTDEANIAAIEACGEINAQTPTQGANGAANTKNFTREATRATIQGVTQVETQNLASVKPSQIAVGRHSIATNTAARATQNTLCTAKGATCERANRGVTLYDMESALFVGACERAGVPWAMMKIVSDHLRGERLSKSFVYELVKARLPQIRAAIKGEI</sequence>
<dbReference type="SUPFAM" id="SSF53167">
    <property type="entry name" value="Purine and uridine phosphorylases"/>
    <property type="match status" value="1"/>
</dbReference>
<dbReference type="STRING" id="824.CGRAC_0582"/>
<dbReference type="AlphaFoldDB" id="C8PIN8"/>
<dbReference type="Proteomes" id="UP000005709">
    <property type="component" value="Unassembled WGS sequence"/>
</dbReference>